<keyword evidence="2" id="KW-1185">Reference proteome</keyword>
<dbReference type="InterPro" id="IPR036567">
    <property type="entry name" value="RHF-like"/>
</dbReference>
<evidence type="ECO:0000313" key="1">
    <source>
        <dbReference type="EMBL" id="SDX42772.1"/>
    </source>
</evidence>
<dbReference type="Pfam" id="PF02482">
    <property type="entry name" value="Ribosomal_S30AE"/>
    <property type="match status" value="1"/>
</dbReference>
<evidence type="ECO:0000313" key="2">
    <source>
        <dbReference type="Proteomes" id="UP000198672"/>
    </source>
</evidence>
<dbReference type="SUPFAM" id="SSF69754">
    <property type="entry name" value="Ribosome binding protein Y (YfiA homologue)"/>
    <property type="match status" value="1"/>
</dbReference>
<sequence length="127" mass="14026">MVLKIGGDLLALDATIRRQIEAEARKLVDRFPDEPIEAQVTVQEEFDPVHGHRVRCELSTKLGAGRQIVVREARKVAAEAITEVFTAARRNVRRLRRQNVLNLAAVPTATTAPKPATVRGVAQIATR</sequence>
<reference evidence="2" key="1">
    <citation type="submission" date="2016-10" db="EMBL/GenBank/DDBJ databases">
        <authorList>
            <person name="Varghese N."/>
            <person name="Submissions S."/>
        </authorList>
    </citation>
    <scope>NUCLEOTIDE SEQUENCE [LARGE SCALE GENOMIC DNA]</scope>
    <source>
        <strain evidence="2">DSM 173</strain>
    </source>
</reference>
<protein>
    <submittedName>
        <fullName evidence="1">Sigma 54 modulation protein / S30EA ribosomal protein</fullName>
    </submittedName>
</protein>
<dbReference type="Proteomes" id="UP000198672">
    <property type="component" value="Unassembled WGS sequence"/>
</dbReference>
<name>A0A1H3BLD3_ALLWA</name>
<accession>A0A1H3BLD3</accession>
<dbReference type="AlphaFoldDB" id="A0A1H3BLD3"/>
<keyword evidence="1" id="KW-0687">Ribonucleoprotein</keyword>
<proteinExistence type="predicted"/>
<dbReference type="EMBL" id="FNOW01000003">
    <property type="protein sequence ID" value="SDX42772.1"/>
    <property type="molecule type" value="Genomic_DNA"/>
</dbReference>
<dbReference type="OrthoDB" id="5772188at2"/>
<dbReference type="RefSeq" id="WP_091331834.1">
    <property type="nucleotide sequence ID" value="NZ_FNOW01000003.1"/>
</dbReference>
<dbReference type="GO" id="GO:0005840">
    <property type="term" value="C:ribosome"/>
    <property type="evidence" value="ECO:0007669"/>
    <property type="project" value="UniProtKB-KW"/>
</dbReference>
<dbReference type="Gene3D" id="3.30.160.100">
    <property type="entry name" value="Ribosome hibernation promotion factor-like"/>
    <property type="match status" value="1"/>
</dbReference>
<organism evidence="1 2">
    <name type="scientific">Allochromatium warmingii</name>
    <name type="common">Chromatium warmingii</name>
    <dbReference type="NCBI Taxonomy" id="61595"/>
    <lineage>
        <taxon>Bacteria</taxon>
        <taxon>Pseudomonadati</taxon>
        <taxon>Pseudomonadota</taxon>
        <taxon>Gammaproteobacteria</taxon>
        <taxon>Chromatiales</taxon>
        <taxon>Chromatiaceae</taxon>
        <taxon>Allochromatium</taxon>
    </lineage>
</organism>
<keyword evidence="1" id="KW-0689">Ribosomal protein</keyword>
<gene>
    <name evidence="1" type="ORF">SAMN05421644_10375</name>
</gene>
<dbReference type="STRING" id="61595.SAMN05421644_10375"/>
<dbReference type="InterPro" id="IPR003489">
    <property type="entry name" value="RHF/RaiA"/>
</dbReference>